<feature type="domain" description="A to I editase" evidence="2">
    <location>
        <begin position="60"/>
        <end position="378"/>
    </location>
</feature>
<evidence type="ECO:0000259" key="2">
    <source>
        <dbReference type="PROSITE" id="PS50141"/>
    </source>
</evidence>
<evidence type="ECO:0000256" key="1">
    <source>
        <dbReference type="SAM" id="MobiDB-lite"/>
    </source>
</evidence>
<dbReference type="InterPro" id="IPR002466">
    <property type="entry name" value="A_deamin"/>
</dbReference>
<sequence>MADEDPKSYCCKPFRLAEKRRSATCQFADRVAQVSVDQFHLLPEEDRPQKTCVATIVAHHDGDLRVLSMGIGTKFVSESTLQEEVDSENYGIRVRDSPNNSIKYTLKPGVTLHMYTSSAPCGNATLKKFAKMTREKFIDMDADNWPEPKHEPINGHAIREGQFALLVKKDPFAQVHTEPEKDDEANPTKKRKVWPANASDDWTPPGTTIVQTGKGSIHCCSDKICLWNCLGIQGSLLASFLEKPLHINTLTVGRKLTQCICRRAVCCRLSRLPALPSEELEKAYSINHPSIMGTGVYLDEAGIIEVDNENRGQDVRFHSSKCWAWWSSIYDEEKGATDNLCPFECINGATGFLFTPNESSVSKPLVSRLSTSSLVSSFLNARSIACGKGELEKKQSLKLYELLALKKELSPQHESVKEEIFTKHRILRQWKRRGQIQKK</sequence>
<reference evidence="3" key="1">
    <citation type="submission" date="2023-08" db="EMBL/GenBank/DDBJ databases">
        <authorList>
            <person name="Audoor S."/>
            <person name="Bilcke G."/>
        </authorList>
    </citation>
    <scope>NUCLEOTIDE SEQUENCE</scope>
</reference>
<evidence type="ECO:0000313" key="3">
    <source>
        <dbReference type="EMBL" id="CAJ1953416.1"/>
    </source>
</evidence>
<gene>
    <name evidence="3" type="ORF">CYCCA115_LOCUS14023</name>
</gene>
<dbReference type="PROSITE" id="PS50141">
    <property type="entry name" value="A_DEAMIN_EDITASE"/>
    <property type="match status" value="1"/>
</dbReference>
<dbReference type="AlphaFoldDB" id="A0AAD2FUA6"/>
<dbReference type="SMART" id="SM00552">
    <property type="entry name" value="ADEAMc"/>
    <property type="match status" value="1"/>
</dbReference>
<keyword evidence="4" id="KW-1185">Reference proteome</keyword>
<organism evidence="3 4">
    <name type="scientific">Cylindrotheca closterium</name>
    <dbReference type="NCBI Taxonomy" id="2856"/>
    <lineage>
        <taxon>Eukaryota</taxon>
        <taxon>Sar</taxon>
        <taxon>Stramenopiles</taxon>
        <taxon>Ochrophyta</taxon>
        <taxon>Bacillariophyta</taxon>
        <taxon>Bacillariophyceae</taxon>
        <taxon>Bacillariophycidae</taxon>
        <taxon>Bacillariales</taxon>
        <taxon>Bacillariaceae</taxon>
        <taxon>Cylindrotheca</taxon>
    </lineage>
</organism>
<name>A0AAD2FUA6_9STRA</name>
<feature type="region of interest" description="Disordered" evidence="1">
    <location>
        <begin position="176"/>
        <end position="198"/>
    </location>
</feature>
<dbReference type="GO" id="GO:0003725">
    <property type="term" value="F:double-stranded RNA binding"/>
    <property type="evidence" value="ECO:0007669"/>
    <property type="project" value="TreeGrafter"/>
</dbReference>
<dbReference type="Proteomes" id="UP001295423">
    <property type="component" value="Unassembled WGS sequence"/>
</dbReference>
<dbReference type="Pfam" id="PF02137">
    <property type="entry name" value="A_deamin"/>
    <property type="match status" value="1"/>
</dbReference>
<protein>
    <recommendedName>
        <fullName evidence="2">A to I editase domain-containing protein</fullName>
    </recommendedName>
</protein>
<dbReference type="GO" id="GO:0008251">
    <property type="term" value="F:tRNA-specific adenosine deaminase activity"/>
    <property type="evidence" value="ECO:0007669"/>
    <property type="project" value="TreeGrafter"/>
</dbReference>
<dbReference type="GO" id="GO:0003726">
    <property type="term" value="F:double-stranded RNA adenosine deaminase activity"/>
    <property type="evidence" value="ECO:0007669"/>
    <property type="project" value="TreeGrafter"/>
</dbReference>
<dbReference type="GO" id="GO:0006396">
    <property type="term" value="P:RNA processing"/>
    <property type="evidence" value="ECO:0007669"/>
    <property type="project" value="InterPro"/>
</dbReference>
<dbReference type="PANTHER" id="PTHR10910:SF62">
    <property type="entry name" value="AT07585P-RELATED"/>
    <property type="match status" value="1"/>
</dbReference>
<accession>A0AAD2FUA6</accession>
<dbReference type="PANTHER" id="PTHR10910">
    <property type="entry name" value="EUKARYOTE SPECIFIC DSRNA BINDING PROTEIN"/>
    <property type="match status" value="1"/>
</dbReference>
<evidence type="ECO:0000313" key="4">
    <source>
        <dbReference type="Proteomes" id="UP001295423"/>
    </source>
</evidence>
<dbReference type="EMBL" id="CAKOGP040001825">
    <property type="protein sequence ID" value="CAJ1953416.1"/>
    <property type="molecule type" value="Genomic_DNA"/>
</dbReference>
<proteinExistence type="predicted"/>
<dbReference type="GO" id="GO:0005730">
    <property type="term" value="C:nucleolus"/>
    <property type="evidence" value="ECO:0007669"/>
    <property type="project" value="TreeGrafter"/>
</dbReference>
<dbReference type="GO" id="GO:0005737">
    <property type="term" value="C:cytoplasm"/>
    <property type="evidence" value="ECO:0007669"/>
    <property type="project" value="TreeGrafter"/>
</dbReference>
<dbReference type="GO" id="GO:0006382">
    <property type="term" value="P:adenosine to inosine editing"/>
    <property type="evidence" value="ECO:0007669"/>
    <property type="project" value="TreeGrafter"/>
</dbReference>
<comment type="caution">
    <text evidence="3">The sequence shown here is derived from an EMBL/GenBank/DDBJ whole genome shotgun (WGS) entry which is preliminary data.</text>
</comment>